<keyword evidence="2" id="KW-0732">Signal</keyword>
<feature type="domain" description="Merozoite surface protein C-terminal" evidence="3">
    <location>
        <begin position="203"/>
        <end position="312"/>
    </location>
</feature>
<dbReference type="EMBL" id="GG700872">
    <property type="protein sequence ID" value="KOB63939.1"/>
    <property type="molecule type" value="Genomic_DNA"/>
</dbReference>
<evidence type="ECO:0000313" key="5">
    <source>
        <dbReference type="Proteomes" id="UP000054289"/>
    </source>
</evidence>
<feature type="compositionally biased region" description="Polar residues" evidence="1">
    <location>
        <begin position="310"/>
        <end position="323"/>
    </location>
</feature>
<dbReference type="AlphaFoldDB" id="A0A0L7KLZ7"/>
<feature type="compositionally biased region" description="Low complexity" evidence="1">
    <location>
        <begin position="151"/>
        <end position="168"/>
    </location>
</feature>
<protein>
    <recommendedName>
        <fullName evidence="3">Merozoite surface protein C-terminal domain-containing protein</fullName>
    </recommendedName>
</protein>
<sequence length="364" mass="42461">MIKGLIFYLFICFFVFFVHAVSSQEQPNHTDIYTNEDYKLLEELEKYLDNLKNTFTHKFLENFKGDIELLKKNIQNFEKNNYNNVTGQNVDDYDKNGDNNNHNDLEQNQLLQSNIKSFFGQSRTTNTVDVSASKVTQKSDETKADEKAEQNAEANASSSASSEEQSSSLQNTNDQSFGNTNNPKMDRKNADEQKRDAGLSNLKNIDKLCDELLIYLYKKNEVNTNNYLRKYDEFKNKFDQFLLNVNKYELLKKLILNFFKDNLKDHRAQYKFYIALMKALENEKFSQEFKKVMYGLYNTLMIKHYESITNEQVPQEPGSTSSETNEDKQEDKQEDKREDKQEEGETASEQETIPSPATATQQKK</sequence>
<dbReference type="OrthoDB" id="376975at2759"/>
<organism evidence="4 5">
    <name type="scientific">Plasmodium falciparum (isolate HB3)</name>
    <dbReference type="NCBI Taxonomy" id="137071"/>
    <lineage>
        <taxon>Eukaryota</taxon>
        <taxon>Sar</taxon>
        <taxon>Alveolata</taxon>
        <taxon>Apicomplexa</taxon>
        <taxon>Aconoidasida</taxon>
        <taxon>Haemosporida</taxon>
        <taxon>Plasmodiidae</taxon>
        <taxon>Plasmodium</taxon>
        <taxon>Plasmodium (Laverania)</taxon>
    </lineage>
</organism>
<feature type="compositionally biased region" description="Basic and acidic residues" evidence="1">
    <location>
        <begin position="137"/>
        <end position="150"/>
    </location>
</feature>
<reference evidence="5" key="2">
    <citation type="submission" date="2006-03" db="EMBL/GenBank/DDBJ databases">
        <title>The genome sequence of the Plasmodium falciparum HB3.</title>
        <authorList>
            <consortium name="The Broad Institute Genome Sequencing Platform"/>
            <person name="Birren B."/>
            <person name="Lander E."/>
            <person name="Galagan J."/>
            <person name="Nusbaum C."/>
            <person name="Devon K."/>
            <person name="Henn M."/>
            <person name="Jaffe D."/>
            <person name="Butler J."/>
            <person name="Alvarez P."/>
            <person name="Gnerre S."/>
            <person name="Grabherr M."/>
            <person name="Kleber M."/>
            <person name="Mauceli E."/>
            <person name="Brockman W."/>
            <person name="MacCallum I.A."/>
            <person name="Rounsley S."/>
            <person name="Young S."/>
            <person name="LaButti K."/>
            <person name="Pushparaj V."/>
            <person name="DeCaprio D."/>
            <person name="Crawford M."/>
            <person name="Koehrsen M."/>
            <person name="Engels R."/>
            <person name="Montgomery P."/>
            <person name="Pearson M."/>
            <person name="Howarth C."/>
            <person name="Larson L."/>
            <person name="Luoma S."/>
            <person name="White J."/>
            <person name="Kodira C."/>
            <person name="Zeng Q."/>
            <person name="Oleary S."/>
            <person name="Yandava C."/>
            <person name="Alvarado L."/>
            <person name="Wirth D."/>
            <person name="Volkman S."/>
            <person name="Hartl D."/>
        </authorList>
    </citation>
    <scope>NUCLEOTIDE SEQUENCE [LARGE SCALE GENOMIC DNA]</scope>
</reference>
<feature type="compositionally biased region" description="Basic and acidic residues" evidence="1">
    <location>
        <begin position="325"/>
        <end position="340"/>
    </location>
</feature>
<evidence type="ECO:0000256" key="2">
    <source>
        <dbReference type="SAM" id="SignalP"/>
    </source>
</evidence>
<feature type="compositionally biased region" description="Basic and acidic residues" evidence="1">
    <location>
        <begin position="92"/>
        <end position="104"/>
    </location>
</feature>
<evidence type="ECO:0000313" key="4">
    <source>
        <dbReference type="EMBL" id="KOB63939.1"/>
    </source>
</evidence>
<dbReference type="InterPro" id="IPR024781">
    <property type="entry name" value="MSP_C"/>
</dbReference>
<accession>A0A0L7KLZ7</accession>
<proteinExistence type="predicted"/>
<feature type="compositionally biased region" description="Polar residues" evidence="1">
    <location>
        <begin position="169"/>
        <end position="183"/>
    </location>
</feature>
<dbReference type="Pfam" id="PF12948">
    <property type="entry name" value="MSP7_C"/>
    <property type="match status" value="1"/>
</dbReference>
<dbReference type="KEGG" id="pfh:PFHG_05312"/>
<feature type="region of interest" description="Disordered" evidence="1">
    <location>
        <begin position="81"/>
        <end position="104"/>
    </location>
</feature>
<dbReference type="OMA" id="YAYASKK"/>
<feature type="region of interest" description="Disordered" evidence="1">
    <location>
        <begin position="129"/>
        <end position="191"/>
    </location>
</feature>
<feature type="signal peptide" evidence="2">
    <location>
        <begin position="1"/>
        <end position="20"/>
    </location>
</feature>
<reference evidence="4 5" key="1">
    <citation type="submission" date="2006-03" db="EMBL/GenBank/DDBJ databases">
        <title>Annotation of Plasmodium falciparum HB3.</title>
        <authorList>
            <consortium name="The Broad Institute Genome Sequencing Platform"/>
            <person name="Volkman S.K."/>
            <person name="Neafsey D.E."/>
            <person name="Dash A.P."/>
            <person name="Chitnis C.E."/>
            <person name="Hartl D.L."/>
            <person name="Young S.K."/>
            <person name="Zeng Q."/>
            <person name="Koehrsen M."/>
            <person name="Alvarado L."/>
            <person name="Berlin A."/>
            <person name="Borenstein D."/>
            <person name="Chapman S.B."/>
            <person name="Chen Z."/>
            <person name="Engels R."/>
            <person name="Freedman E."/>
            <person name="Gellesch M."/>
            <person name="Goldberg J."/>
            <person name="Griggs A."/>
            <person name="Gujja S."/>
            <person name="Heilman E.R."/>
            <person name="Heiman D.I."/>
            <person name="Howarth C."/>
            <person name="Jen D."/>
            <person name="Larson L."/>
            <person name="Mehta T."/>
            <person name="Neiman D."/>
            <person name="Park D."/>
            <person name="Pearson M."/>
            <person name="Roberts A."/>
            <person name="Saif S."/>
            <person name="Shea T."/>
            <person name="Shenoy N."/>
            <person name="Sisk P."/>
            <person name="Stolte C."/>
            <person name="Sykes S."/>
            <person name="Walk T."/>
            <person name="White J."/>
            <person name="Yandava C."/>
            <person name="Haas B."/>
            <person name="Henn M.R."/>
            <person name="Nusbaum C."/>
            <person name="Birren B."/>
        </authorList>
    </citation>
    <scope>NUCLEOTIDE SEQUENCE [LARGE SCALE GENOMIC DNA]</scope>
    <source>
        <strain evidence="4">HB3</strain>
    </source>
</reference>
<dbReference type="Proteomes" id="UP000054289">
    <property type="component" value="Unassembled WGS sequence"/>
</dbReference>
<evidence type="ECO:0000256" key="1">
    <source>
        <dbReference type="SAM" id="MobiDB-lite"/>
    </source>
</evidence>
<feature type="region of interest" description="Disordered" evidence="1">
    <location>
        <begin position="310"/>
        <end position="364"/>
    </location>
</feature>
<feature type="chain" id="PRO_5005572744" description="Merozoite surface protein C-terminal domain-containing protein" evidence="2">
    <location>
        <begin position="21"/>
        <end position="364"/>
    </location>
</feature>
<evidence type="ECO:0000259" key="3">
    <source>
        <dbReference type="Pfam" id="PF12948"/>
    </source>
</evidence>
<gene>
    <name evidence="4" type="ORF">PFHG_05312</name>
</gene>
<feature type="compositionally biased region" description="Polar residues" evidence="1">
    <location>
        <begin position="349"/>
        <end position="364"/>
    </location>
</feature>
<name>A0A0L7KLZ7_PLAFX</name>